<organism evidence="1 2">
    <name type="scientific">Actinocrispum wychmicini</name>
    <dbReference type="NCBI Taxonomy" id="1213861"/>
    <lineage>
        <taxon>Bacteria</taxon>
        <taxon>Bacillati</taxon>
        <taxon>Actinomycetota</taxon>
        <taxon>Actinomycetes</taxon>
        <taxon>Pseudonocardiales</taxon>
        <taxon>Pseudonocardiaceae</taxon>
        <taxon>Actinocrispum</taxon>
    </lineage>
</organism>
<dbReference type="RefSeq" id="WP_132117209.1">
    <property type="nucleotide sequence ID" value="NZ_SLWS01000004.1"/>
</dbReference>
<evidence type="ECO:0000313" key="2">
    <source>
        <dbReference type="Proteomes" id="UP000295680"/>
    </source>
</evidence>
<evidence type="ECO:0000313" key="1">
    <source>
        <dbReference type="EMBL" id="TCO59361.1"/>
    </source>
</evidence>
<dbReference type="EMBL" id="SLWS01000004">
    <property type="protein sequence ID" value="TCO59361.1"/>
    <property type="molecule type" value="Genomic_DNA"/>
</dbReference>
<comment type="caution">
    <text evidence="1">The sequence shown here is derived from an EMBL/GenBank/DDBJ whole genome shotgun (WGS) entry which is preliminary data.</text>
</comment>
<sequence length="103" mass="11240">MAEVACQVVRWVADEPQPGLVEAQLIDSDGRLWSFIDKEPVFCVEGDWPRQFPVAAAIRCQIIGREIIADGQEVITIDTGSPDGVDSRGVTVFRVPASAVTDR</sequence>
<proteinExistence type="predicted"/>
<accession>A0A4R2JHM5</accession>
<dbReference type="AlphaFoldDB" id="A0A4R2JHM5"/>
<dbReference type="OrthoDB" id="4567081at2"/>
<dbReference type="Proteomes" id="UP000295680">
    <property type="component" value="Unassembled WGS sequence"/>
</dbReference>
<gene>
    <name evidence="1" type="ORF">EV192_104202</name>
</gene>
<name>A0A4R2JHM5_9PSEU</name>
<keyword evidence="2" id="KW-1185">Reference proteome</keyword>
<reference evidence="1 2" key="1">
    <citation type="submission" date="2019-03" db="EMBL/GenBank/DDBJ databases">
        <title>Genomic Encyclopedia of Type Strains, Phase IV (KMG-IV): sequencing the most valuable type-strain genomes for metagenomic binning, comparative biology and taxonomic classification.</title>
        <authorList>
            <person name="Goeker M."/>
        </authorList>
    </citation>
    <scope>NUCLEOTIDE SEQUENCE [LARGE SCALE GENOMIC DNA]</scope>
    <source>
        <strain evidence="1 2">DSM 45934</strain>
    </source>
</reference>
<protein>
    <submittedName>
        <fullName evidence="1">Uncharacterized protein</fullName>
    </submittedName>
</protein>